<protein>
    <recommendedName>
        <fullName evidence="4">DUF2304 domain-containing protein</fullName>
    </recommendedName>
</protein>
<evidence type="ECO:0000313" key="2">
    <source>
        <dbReference type="EMBL" id="QDU04434.1"/>
    </source>
</evidence>
<dbReference type="EMBL" id="CP036347">
    <property type="protein sequence ID" value="QDU04434.1"/>
    <property type="molecule type" value="Genomic_DNA"/>
</dbReference>
<dbReference type="Proteomes" id="UP000320722">
    <property type="component" value="Chromosome"/>
</dbReference>
<organism evidence="2 3">
    <name type="scientific">Gimesia chilikensis</name>
    <dbReference type="NCBI Taxonomy" id="2605989"/>
    <lineage>
        <taxon>Bacteria</taxon>
        <taxon>Pseudomonadati</taxon>
        <taxon>Planctomycetota</taxon>
        <taxon>Planctomycetia</taxon>
        <taxon>Planctomycetales</taxon>
        <taxon>Planctomycetaceae</taxon>
        <taxon>Gimesia</taxon>
    </lineage>
</organism>
<accession>A0A517WGQ7</accession>
<evidence type="ECO:0000256" key="1">
    <source>
        <dbReference type="SAM" id="Phobius"/>
    </source>
</evidence>
<sequence length="132" mass="14945">MNLFQWMIIPLLVCLMAWELRAFIGRHQRQRLARFGIWSLAAVLILYPQLASNLAHLLGIGRGTDLVLYAFMLCTICVLFHLYGKQFVLNRNLVELARREALRTPAAGRGLEDQALHSTSHMKNQRTGGGEA</sequence>
<dbReference type="InterPro" id="IPR019277">
    <property type="entry name" value="DUF2304"/>
</dbReference>
<feature type="transmembrane region" description="Helical" evidence="1">
    <location>
        <begin position="6"/>
        <end position="24"/>
    </location>
</feature>
<feature type="transmembrane region" description="Helical" evidence="1">
    <location>
        <begin position="36"/>
        <end position="60"/>
    </location>
</feature>
<dbReference type="RefSeq" id="WP_145042212.1">
    <property type="nucleotide sequence ID" value="NZ_CP036347.1"/>
</dbReference>
<reference evidence="2 3" key="1">
    <citation type="submission" date="2019-02" db="EMBL/GenBank/DDBJ databases">
        <title>Deep-cultivation of Planctomycetes and their phenomic and genomic characterization uncovers novel biology.</title>
        <authorList>
            <person name="Wiegand S."/>
            <person name="Jogler M."/>
            <person name="Boedeker C."/>
            <person name="Pinto D."/>
            <person name="Vollmers J."/>
            <person name="Rivas-Marin E."/>
            <person name="Kohn T."/>
            <person name="Peeters S.H."/>
            <person name="Heuer A."/>
            <person name="Rast P."/>
            <person name="Oberbeckmann S."/>
            <person name="Bunk B."/>
            <person name="Jeske O."/>
            <person name="Meyerdierks A."/>
            <person name="Storesund J.E."/>
            <person name="Kallscheuer N."/>
            <person name="Luecker S."/>
            <person name="Lage O.M."/>
            <person name="Pohl T."/>
            <person name="Merkel B.J."/>
            <person name="Hornburger P."/>
            <person name="Mueller R.-W."/>
            <person name="Bruemmer F."/>
            <person name="Labrenz M."/>
            <person name="Spormann A.M."/>
            <person name="Op den Camp H."/>
            <person name="Overmann J."/>
            <person name="Amann R."/>
            <person name="Jetten M.S.M."/>
            <person name="Mascher T."/>
            <person name="Medema M.H."/>
            <person name="Devos D.P."/>
            <person name="Kaster A.-K."/>
            <person name="Ovreas L."/>
            <person name="Rohde M."/>
            <person name="Galperin M.Y."/>
            <person name="Jogler C."/>
        </authorList>
    </citation>
    <scope>NUCLEOTIDE SEQUENCE [LARGE SCALE GENOMIC DNA]</scope>
    <source>
        <strain evidence="2 3">V6</strain>
    </source>
</reference>
<evidence type="ECO:0000313" key="3">
    <source>
        <dbReference type="Proteomes" id="UP000320722"/>
    </source>
</evidence>
<feature type="transmembrane region" description="Helical" evidence="1">
    <location>
        <begin position="66"/>
        <end position="83"/>
    </location>
</feature>
<dbReference type="AlphaFoldDB" id="A0A517WGQ7"/>
<evidence type="ECO:0008006" key="4">
    <source>
        <dbReference type="Google" id="ProtNLM"/>
    </source>
</evidence>
<keyword evidence="1" id="KW-0472">Membrane</keyword>
<keyword evidence="1" id="KW-0812">Transmembrane</keyword>
<keyword evidence="1" id="KW-1133">Transmembrane helix</keyword>
<dbReference type="Pfam" id="PF10066">
    <property type="entry name" value="DUF2304"/>
    <property type="match status" value="1"/>
</dbReference>
<name>A0A517WGQ7_9PLAN</name>
<gene>
    <name evidence="2" type="ORF">V6x_41620</name>
</gene>
<proteinExistence type="predicted"/>